<name>A0A2R8AQ51_9RHOB</name>
<accession>A0A2R8AQ51</accession>
<proteinExistence type="predicted"/>
<evidence type="ECO:0000313" key="2">
    <source>
        <dbReference type="Proteomes" id="UP000244904"/>
    </source>
</evidence>
<dbReference type="RefSeq" id="WP_108884832.1">
    <property type="nucleotide sequence ID" value="NZ_OMOJ01000001.1"/>
</dbReference>
<evidence type="ECO:0000313" key="1">
    <source>
        <dbReference type="EMBL" id="SPF78163.1"/>
    </source>
</evidence>
<dbReference type="PANTHER" id="PTHR34846:SF11">
    <property type="entry name" value="4-CARBOXYMUCONOLACTONE DECARBOXYLASE FAMILY PROTEIN (AFU_ORTHOLOGUE AFUA_6G11590)"/>
    <property type="match status" value="1"/>
</dbReference>
<sequence length="185" mass="20154">MRFSKLDYDSLDGTAKDLADRVLKVSADGIGGPFNMLLKSPGSGALIVNLLDHFNGGASHLDGLTRRLAVLILSRATSARYAWWTHCRRALKAGEFRQDQLDALNQFRRPDDLTPRLDAVFDYVTALAKGSPTPAPVLTALKAHLSEAEVVDLILFCGTYTTVAMILNEADVALPEGEVDTLIRD</sequence>
<dbReference type="EMBL" id="OMOJ01000001">
    <property type="protein sequence ID" value="SPF78163.1"/>
    <property type="molecule type" value="Genomic_DNA"/>
</dbReference>
<protein>
    <submittedName>
        <fullName evidence="1">Uncharacterized protein</fullName>
    </submittedName>
</protein>
<reference evidence="2" key="1">
    <citation type="submission" date="2018-03" db="EMBL/GenBank/DDBJ databases">
        <authorList>
            <person name="Rodrigo-Torres L."/>
            <person name="Arahal R. D."/>
            <person name="Lucena T."/>
        </authorList>
    </citation>
    <scope>NUCLEOTIDE SEQUENCE [LARGE SCALE GENOMIC DNA]</scope>
    <source>
        <strain evidence="2">CECT 8871</strain>
    </source>
</reference>
<dbReference type="SUPFAM" id="SSF69118">
    <property type="entry name" value="AhpD-like"/>
    <property type="match status" value="1"/>
</dbReference>
<gene>
    <name evidence="1" type="ORF">PRI8871_00756</name>
</gene>
<keyword evidence="2" id="KW-1185">Reference proteome</keyword>
<dbReference type="OrthoDB" id="9129225at2"/>
<dbReference type="Gene3D" id="1.20.1290.10">
    <property type="entry name" value="AhpD-like"/>
    <property type="match status" value="1"/>
</dbReference>
<dbReference type="Proteomes" id="UP000244904">
    <property type="component" value="Unassembled WGS sequence"/>
</dbReference>
<dbReference type="InterPro" id="IPR029032">
    <property type="entry name" value="AhpD-like"/>
</dbReference>
<dbReference type="PANTHER" id="PTHR34846">
    <property type="entry name" value="4-CARBOXYMUCONOLACTONE DECARBOXYLASE FAMILY PROTEIN (AFU_ORTHOLOGUE AFUA_6G11590)"/>
    <property type="match status" value="1"/>
</dbReference>
<dbReference type="AlphaFoldDB" id="A0A2R8AQ51"/>
<organism evidence="1 2">
    <name type="scientific">Pseudoprimorskyibacter insulae</name>
    <dbReference type="NCBI Taxonomy" id="1695997"/>
    <lineage>
        <taxon>Bacteria</taxon>
        <taxon>Pseudomonadati</taxon>
        <taxon>Pseudomonadota</taxon>
        <taxon>Alphaproteobacteria</taxon>
        <taxon>Rhodobacterales</taxon>
        <taxon>Paracoccaceae</taxon>
        <taxon>Pseudoprimorskyibacter</taxon>
    </lineage>
</organism>